<sequence>MRVFSCEAKYCGCEEINEAMPVNRLLLNNLTTSTILYCKEKCSPCIRVQLTVSLAGRESKWSRGGSGSKSSKNNADEEIEDEEYNEGFELIYLSAYHSMNGINRCARLKVRFHPTDHELNISPKGTVELRCFRAYVSSNVLIKAFPKRANQKDLQQTHEVEDCTLEDFLENITWCKVPNINTTLEDETQVAVINVPENSYMLFKYNVVPRFDSTNPLVIDNLKMTEVRLNFSDIVPCLCVQAWSAKIEDAIRAEKCPFSQYKQFQENIWKLSGLTVEYKGKALQWTFSSPCSIVGEISLCSKTGDSAALCHEIPHSRQTIQINKLSEFQSVDPHPSLCIKIISGDHVNFSCPFDSGHSLLWKVKSEVKHRNVTLTILHAINEMNFSICTVKGNKCDHFLQNMEVINEQMKQLNLISQDCFQVWRSDVQFSPRITICPFDIYARARWTPLLVPFLILVTIVIFTITIKTQILKGCVKVIKFKPTATVADCSTNGKVLLLYSLDYNLFEKLVSTLAYVLCELKLQVAVDLWKRRELVDQGPLPWFHSQKNKVTEEGGKILILFSNGASMKYNEWFQSSEGTIPMHDPYDGFMASLNCVLPDIIKGNVFGKYIVAYFEDLQKKEDIPDIFNIMPIYSLPSQLPEFLQEIGVPANVKSGWKATSYQSTIKNSLDNVIKECQLWEQTHMPWSQDHCKLKLISEGQQENDTMTHCPLIQMEMLSMI</sequence>
<dbReference type="InterPro" id="IPR039465">
    <property type="entry name" value="IL-17_rcpt-like"/>
</dbReference>
<gene>
    <name evidence="14" type="ORF">chiPu_0008594</name>
</gene>
<evidence type="ECO:0000256" key="12">
    <source>
        <dbReference type="SAM" id="Phobius"/>
    </source>
</evidence>
<dbReference type="OMA" id="WHHENST"/>
<organism evidence="14 15">
    <name type="scientific">Chiloscyllium punctatum</name>
    <name type="common">Brownbanded bambooshark</name>
    <name type="synonym">Hemiscyllium punctatum</name>
    <dbReference type="NCBI Taxonomy" id="137246"/>
    <lineage>
        <taxon>Eukaryota</taxon>
        <taxon>Metazoa</taxon>
        <taxon>Chordata</taxon>
        <taxon>Craniata</taxon>
        <taxon>Vertebrata</taxon>
        <taxon>Chondrichthyes</taxon>
        <taxon>Elasmobranchii</taxon>
        <taxon>Galeomorphii</taxon>
        <taxon>Galeoidea</taxon>
        <taxon>Orectolobiformes</taxon>
        <taxon>Hemiscylliidae</taxon>
        <taxon>Chiloscyllium</taxon>
    </lineage>
</organism>
<keyword evidence="6 12" id="KW-1133">Transmembrane helix</keyword>
<proteinExistence type="predicted"/>
<dbReference type="Gene3D" id="3.40.50.11530">
    <property type="match status" value="1"/>
</dbReference>
<evidence type="ECO:0000256" key="3">
    <source>
        <dbReference type="ARBA" id="ARBA00022475"/>
    </source>
</evidence>
<keyword evidence="7 12" id="KW-0472">Membrane</keyword>
<dbReference type="GO" id="GO:0005886">
    <property type="term" value="C:plasma membrane"/>
    <property type="evidence" value="ECO:0007669"/>
    <property type="project" value="UniProtKB-SubCell"/>
</dbReference>
<evidence type="ECO:0000256" key="2">
    <source>
        <dbReference type="ARBA" id="ARBA00004479"/>
    </source>
</evidence>
<dbReference type="GO" id="GO:0006954">
    <property type="term" value="P:inflammatory response"/>
    <property type="evidence" value="ECO:0007669"/>
    <property type="project" value="UniProtKB-KW"/>
</dbReference>
<accession>A0A401SIB5</accession>
<keyword evidence="9" id="KW-0325">Glycoprotein</keyword>
<keyword evidence="10" id="KW-0395">Inflammatory response</keyword>
<dbReference type="GO" id="GO:0030368">
    <property type="term" value="F:interleukin-17 receptor activity"/>
    <property type="evidence" value="ECO:0007669"/>
    <property type="project" value="InterPro"/>
</dbReference>
<reference evidence="14 15" key="1">
    <citation type="journal article" date="2018" name="Nat. Ecol. Evol.">
        <title>Shark genomes provide insights into elasmobranch evolution and the origin of vertebrates.</title>
        <authorList>
            <person name="Hara Y"/>
            <person name="Yamaguchi K"/>
            <person name="Onimaru K"/>
            <person name="Kadota M"/>
            <person name="Koyanagi M"/>
            <person name="Keeley SD"/>
            <person name="Tatsumi K"/>
            <person name="Tanaka K"/>
            <person name="Motone F"/>
            <person name="Kageyama Y"/>
            <person name="Nozu R"/>
            <person name="Adachi N"/>
            <person name="Nishimura O"/>
            <person name="Nakagawa R"/>
            <person name="Tanegashima C"/>
            <person name="Kiyatake I"/>
            <person name="Matsumoto R"/>
            <person name="Murakumo K"/>
            <person name="Nishida K"/>
            <person name="Terakita A"/>
            <person name="Kuratani S"/>
            <person name="Sato K"/>
            <person name="Hyodo S Kuraku.S."/>
        </authorList>
    </citation>
    <scope>NUCLEOTIDE SEQUENCE [LARGE SCALE GENOMIC DNA]</scope>
</reference>
<dbReference type="PROSITE" id="PS51534">
    <property type="entry name" value="SEFIR"/>
    <property type="match status" value="1"/>
</dbReference>
<evidence type="ECO:0000256" key="10">
    <source>
        <dbReference type="ARBA" id="ARBA00023198"/>
    </source>
</evidence>
<dbReference type="InterPro" id="IPR013568">
    <property type="entry name" value="SEFIR_dom"/>
</dbReference>
<dbReference type="Pfam" id="PF15037">
    <property type="entry name" value="IL17_R_N"/>
    <property type="match status" value="1"/>
</dbReference>
<keyword evidence="15" id="KW-1185">Reference proteome</keyword>
<evidence type="ECO:0000256" key="6">
    <source>
        <dbReference type="ARBA" id="ARBA00022989"/>
    </source>
</evidence>
<dbReference type="Pfam" id="PF08357">
    <property type="entry name" value="SEFIR"/>
    <property type="match status" value="1"/>
</dbReference>
<dbReference type="PANTHER" id="PTHR15583:SF12">
    <property type="entry name" value="INTERLEUKIN-17 RECEPTOR C"/>
    <property type="match status" value="1"/>
</dbReference>
<dbReference type="STRING" id="137246.A0A401SIB5"/>
<dbReference type="EMBL" id="BEZZ01000285">
    <property type="protein sequence ID" value="GCC30147.1"/>
    <property type="molecule type" value="Genomic_DNA"/>
</dbReference>
<evidence type="ECO:0000256" key="8">
    <source>
        <dbReference type="ARBA" id="ARBA00023170"/>
    </source>
</evidence>
<dbReference type="PANTHER" id="PTHR15583">
    <property type="entry name" value="INTERLEUKIN-17 RECEPTOR"/>
    <property type="match status" value="1"/>
</dbReference>
<evidence type="ECO:0000313" key="15">
    <source>
        <dbReference type="Proteomes" id="UP000287033"/>
    </source>
</evidence>
<evidence type="ECO:0000259" key="13">
    <source>
        <dbReference type="PROSITE" id="PS51534"/>
    </source>
</evidence>
<comment type="caution">
    <text evidence="14">The sequence shown here is derived from an EMBL/GenBank/DDBJ whole genome shotgun (WGS) entry which is preliminary data.</text>
</comment>
<feature type="domain" description="SEFIR" evidence="13">
    <location>
        <begin position="492"/>
        <end position="644"/>
    </location>
</feature>
<keyword evidence="3" id="KW-1003">Cell membrane</keyword>
<keyword evidence="4 12" id="KW-0812">Transmembrane</keyword>
<evidence type="ECO:0000256" key="1">
    <source>
        <dbReference type="ARBA" id="ARBA00004162"/>
    </source>
</evidence>
<keyword evidence="5" id="KW-0732">Signal</keyword>
<dbReference type="Proteomes" id="UP000287033">
    <property type="component" value="Unassembled WGS sequence"/>
</dbReference>
<dbReference type="AlphaFoldDB" id="A0A401SIB5"/>
<evidence type="ECO:0000256" key="7">
    <source>
        <dbReference type="ARBA" id="ARBA00023136"/>
    </source>
</evidence>
<evidence type="ECO:0000256" key="4">
    <source>
        <dbReference type="ARBA" id="ARBA00022692"/>
    </source>
</evidence>
<protein>
    <recommendedName>
        <fullName evidence="13">SEFIR domain-containing protein</fullName>
    </recommendedName>
</protein>
<comment type="subcellular location">
    <subcellularLocation>
        <location evidence="1">Cell membrane</location>
        <topology evidence="1">Single-pass membrane protein</topology>
    </subcellularLocation>
    <subcellularLocation>
        <location evidence="2">Membrane</location>
        <topology evidence="2">Single-pass type I membrane protein</topology>
    </subcellularLocation>
</comment>
<name>A0A401SIB5_CHIPU</name>
<dbReference type="InterPro" id="IPR027841">
    <property type="entry name" value="IL-17_rcpt_C/E_N"/>
</dbReference>
<feature type="transmembrane region" description="Helical" evidence="12">
    <location>
        <begin position="446"/>
        <end position="466"/>
    </location>
</feature>
<evidence type="ECO:0000313" key="14">
    <source>
        <dbReference type="EMBL" id="GCC30147.1"/>
    </source>
</evidence>
<evidence type="ECO:0000256" key="9">
    <source>
        <dbReference type="ARBA" id="ARBA00023180"/>
    </source>
</evidence>
<evidence type="ECO:0000256" key="5">
    <source>
        <dbReference type="ARBA" id="ARBA00022729"/>
    </source>
</evidence>
<feature type="region of interest" description="Disordered" evidence="11">
    <location>
        <begin position="59"/>
        <end position="79"/>
    </location>
</feature>
<evidence type="ECO:0000256" key="11">
    <source>
        <dbReference type="SAM" id="MobiDB-lite"/>
    </source>
</evidence>
<keyword evidence="8" id="KW-0675">Receptor</keyword>
<dbReference type="OrthoDB" id="9949622at2759"/>